<dbReference type="EMBL" id="FXTP01000010">
    <property type="protein sequence ID" value="SMO77890.1"/>
    <property type="molecule type" value="Genomic_DNA"/>
</dbReference>
<sequence length="42" mass="4855">MFQKEIAAKAYSFYGREIMLKASIKPHRTIGWLCGVEIILQL</sequence>
<name>A0A521E3Z9_9BACT</name>
<protein>
    <submittedName>
        <fullName evidence="1">Uncharacterized protein</fullName>
    </submittedName>
</protein>
<keyword evidence="2" id="KW-1185">Reference proteome</keyword>
<accession>A0A521E3Z9</accession>
<organism evidence="1 2">
    <name type="scientific">Gracilimonas mengyeensis</name>
    <dbReference type="NCBI Taxonomy" id="1302730"/>
    <lineage>
        <taxon>Bacteria</taxon>
        <taxon>Pseudomonadati</taxon>
        <taxon>Balneolota</taxon>
        <taxon>Balneolia</taxon>
        <taxon>Balneolales</taxon>
        <taxon>Balneolaceae</taxon>
        <taxon>Gracilimonas</taxon>
    </lineage>
</organism>
<proteinExistence type="predicted"/>
<reference evidence="1 2" key="1">
    <citation type="submission" date="2017-05" db="EMBL/GenBank/DDBJ databases">
        <authorList>
            <person name="Varghese N."/>
            <person name="Submissions S."/>
        </authorList>
    </citation>
    <scope>NUCLEOTIDE SEQUENCE [LARGE SCALE GENOMIC DNA]</scope>
    <source>
        <strain evidence="1 2">DSM 21985</strain>
    </source>
</reference>
<gene>
    <name evidence="1" type="ORF">SAMN06265219_11070</name>
</gene>
<dbReference type="AlphaFoldDB" id="A0A521E3Z9"/>
<evidence type="ECO:0000313" key="2">
    <source>
        <dbReference type="Proteomes" id="UP000317557"/>
    </source>
</evidence>
<dbReference type="Proteomes" id="UP000317557">
    <property type="component" value="Unassembled WGS sequence"/>
</dbReference>
<evidence type="ECO:0000313" key="1">
    <source>
        <dbReference type="EMBL" id="SMO77890.1"/>
    </source>
</evidence>